<feature type="region of interest" description="Disordered" evidence="1">
    <location>
        <begin position="67"/>
        <end position="92"/>
    </location>
</feature>
<organism evidence="3 4">
    <name type="scientific">Stenotrophomonas aracearum</name>
    <dbReference type="NCBI Taxonomy" id="3003272"/>
    <lineage>
        <taxon>Bacteria</taxon>
        <taxon>Pseudomonadati</taxon>
        <taxon>Pseudomonadota</taxon>
        <taxon>Gammaproteobacteria</taxon>
        <taxon>Lysobacterales</taxon>
        <taxon>Lysobacteraceae</taxon>
        <taxon>Stenotrophomonas</taxon>
    </lineage>
</organism>
<dbReference type="Proteomes" id="UP001305421">
    <property type="component" value="Chromosome"/>
</dbReference>
<feature type="signal peptide" evidence="2">
    <location>
        <begin position="1"/>
        <end position="30"/>
    </location>
</feature>
<dbReference type="RefSeq" id="WP_425507603.1">
    <property type="nucleotide sequence ID" value="NZ_CP115543.1"/>
</dbReference>
<keyword evidence="2" id="KW-0732">Signal</keyword>
<gene>
    <name evidence="3" type="ORF">PDM28_13425</name>
</gene>
<evidence type="ECO:0008006" key="5">
    <source>
        <dbReference type="Google" id="ProtNLM"/>
    </source>
</evidence>
<reference evidence="3 4" key="1">
    <citation type="submission" date="2022-12" db="EMBL/GenBank/DDBJ databases">
        <title>Two new species, Stenotrophomonas aracearum and Stenotrophomonas oahuensis, isolated from Anthurium (Araceae family) in Hawaii.</title>
        <authorList>
            <person name="Chunag S.C."/>
            <person name="Dobhal S."/>
            <person name="Alvarez A."/>
            <person name="Arif M."/>
        </authorList>
    </citation>
    <scope>NUCLEOTIDE SEQUENCE [LARGE SCALE GENOMIC DNA]</scope>
    <source>
        <strain evidence="3 4">A5588</strain>
    </source>
</reference>
<sequence>MDSVHVSGKATAMAWLVAAAVLLVPAAVQASGARQGVKQQPGEIVLLRDVSARPAYRPAPPGVALIADPSPRREVAGTLGTSTGMDELSDDDYASLGSNAGIASTHHQTTVERVTTGTVNNTLGRATTSGVLSGNTLGRAIGGPMGAVGNTTRGIGDQVRGALAQFPLGQPAGGPGK</sequence>
<proteinExistence type="predicted"/>
<dbReference type="EMBL" id="CP115543">
    <property type="protein sequence ID" value="WNH47676.1"/>
    <property type="molecule type" value="Genomic_DNA"/>
</dbReference>
<keyword evidence="4" id="KW-1185">Reference proteome</keyword>
<protein>
    <recommendedName>
        <fullName evidence="5">Secreted protein</fullName>
    </recommendedName>
</protein>
<name>A0ABY9YA41_9GAMM</name>
<evidence type="ECO:0000256" key="1">
    <source>
        <dbReference type="SAM" id="MobiDB-lite"/>
    </source>
</evidence>
<evidence type="ECO:0000256" key="2">
    <source>
        <dbReference type="SAM" id="SignalP"/>
    </source>
</evidence>
<evidence type="ECO:0000313" key="3">
    <source>
        <dbReference type="EMBL" id="WNH47676.1"/>
    </source>
</evidence>
<accession>A0ABY9YA41</accession>
<feature type="chain" id="PRO_5045269516" description="Secreted protein" evidence="2">
    <location>
        <begin position="31"/>
        <end position="177"/>
    </location>
</feature>
<evidence type="ECO:0000313" key="4">
    <source>
        <dbReference type="Proteomes" id="UP001305421"/>
    </source>
</evidence>